<evidence type="ECO:0000256" key="6">
    <source>
        <dbReference type="SAM" id="Phobius"/>
    </source>
</evidence>
<feature type="region of interest" description="Disordered" evidence="5">
    <location>
        <begin position="1389"/>
        <end position="1454"/>
    </location>
</feature>
<feature type="compositionally biased region" description="Basic and acidic residues" evidence="5">
    <location>
        <begin position="1803"/>
        <end position="1824"/>
    </location>
</feature>
<dbReference type="InterPro" id="IPR001452">
    <property type="entry name" value="SH3_domain"/>
</dbReference>
<feature type="compositionally biased region" description="Polar residues" evidence="5">
    <location>
        <begin position="1390"/>
        <end position="1408"/>
    </location>
</feature>
<feature type="domain" description="EH" evidence="8">
    <location>
        <begin position="1294"/>
        <end position="1383"/>
    </location>
</feature>
<feature type="domain" description="SH3" evidence="7">
    <location>
        <begin position="2439"/>
        <end position="2496"/>
    </location>
</feature>
<dbReference type="GO" id="GO:0003779">
    <property type="term" value="F:actin binding"/>
    <property type="evidence" value="ECO:0007669"/>
    <property type="project" value="InterPro"/>
</dbReference>
<dbReference type="SMART" id="SM00054">
    <property type="entry name" value="EFh"/>
    <property type="match status" value="1"/>
</dbReference>
<evidence type="ECO:0000259" key="9">
    <source>
        <dbReference type="PROSITE" id="PS50222"/>
    </source>
</evidence>
<evidence type="ECO:0000259" key="7">
    <source>
        <dbReference type="PROSITE" id="PS50002"/>
    </source>
</evidence>
<feature type="compositionally biased region" description="Low complexity" evidence="5">
    <location>
        <begin position="2088"/>
        <end position="2104"/>
    </location>
</feature>
<dbReference type="CDD" id="cd22265">
    <property type="entry name" value="UDM1_RNF168"/>
    <property type="match status" value="1"/>
</dbReference>
<feature type="compositionally biased region" description="Low complexity" evidence="5">
    <location>
        <begin position="2245"/>
        <end position="2266"/>
    </location>
</feature>
<feature type="transmembrane region" description="Helical" evidence="6">
    <location>
        <begin position="50"/>
        <end position="71"/>
    </location>
</feature>
<dbReference type="InterPro" id="IPR011992">
    <property type="entry name" value="EF-hand-dom_pair"/>
</dbReference>
<keyword evidence="3 4" id="KW-0728">SH3 domain</keyword>
<feature type="compositionally biased region" description="Low complexity" evidence="5">
    <location>
        <begin position="1702"/>
        <end position="1713"/>
    </location>
</feature>
<dbReference type="InterPro" id="IPR029044">
    <property type="entry name" value="Nucleotide-diphossugar_trans"/>
</dbReference>
<feature type="compositionally biased region" description="Basic and acidic residues" evidence="5">
    <location>
        <begin position="2348"/>
        <end position="2359"/>
    </location>
</feature>
<dbReference type="PANTHER" id="PTHR33604">
    <property type="entry name" value="OSJNBA0004B13.7 PROTEIN"/>
    <property type="match status" value="1"/>
</dbReference>
<evidence type="ECO:0000259" key="10">
    <source>
        <dbReference type="PROSITE" id="PS51082"/>
    </source>
</evidence>
<evidence type="ECO:0000313" key="11">
    <source>
        <dbReference type="EMBL" id="KAG2181662.1"/>
    </source>
</evidence>
<dbReference type="Gene3D" id="2.30.30.40">
    <property type="entry name" value="SH3 Domains"/>
    <property type="match status" value="2"/>
</dbReference>
<feature type="region of interest" description="Disordered" evidence="5">
    <location>
        <begin position="2328"/>
        <end position="2359"/>
    </location>
</feature>
<dbReference type="Pfam" id="PF12763">
    <property type="entry name" value="EH"/>
    <property type="match status" value="1"/>
</dbReference>
<gene>
    <name evidence="11" type="ORF">INT44_008477</name>
</gene>
<feature type="compositionally biased region" description="Pro residues" evidence="5">
    <location>
        <begin position="2180"/>
        <end position="2197"/>
    </location>
</feature>
<dbReference type="Gene3D" id="3.90.550.10">
    <property type="entry name" value="Spore Coat Polysaccharide Biosynthesis Protein SpsA, Chain A"/>
    <property type="match status" value="1"/>
</dbReference>
<evidence type="ECO:0000313" key="12">
    <source>
        <dbReference type="Proteomes" id="UP000612746"/>
    </source>
</evidence>
<feature type="compositionally biased region" description="Acidic residues" evidence="5">
    <location>
        <begin position="2019"/>
        <end position="2038"/>
    </location>
</feature>
<feature type="region of interest" description="Disordered" evidence="5">
    <location>
        <begin position="1613"/>
        <end position="1643"/>
    </location>
</feature>
<dbReference type="Pfam" id="PF02205">
    <property type="entry name" value="WH2"/>
    <property type="match status" value="1"/>
</dbReference>
<proteinExistence type="predicted"/>
<evidence type="ECO:0000256" key="2">
    <source>
        <dbReference type="ARBA" id="ARBA00020728"/>
    </source>
</evidence>
<dbReference type="GO" id="GO:0005509">
    <property type="term" value="F:calcium ion binding"/>
    <property type="evidence" value="ECO:0007669"/>
    <property type="project" value="InterPro"/>
</dbReference>
<dbReference type="Proteomes" id="UP000612746">
    <property type="component" value="Unassembled WGS sequence"/>
</dbReference>
<feature type="compositionally biased region" description="Pro residues" evidence="5">
    <location>
        <begin position="2142"/>
        <end position="2154"/>
    </location>
</feature>
<evidence type="ECO:0000256" key="5">
    <source>
        <dbReference type="SAM" id="MobiDB-lite"/>
    </source>
</evidence>
<dbReference type="SMART" id="SM00246">
    <property type="entry name" value="WH2"/>
    <property type="match status" value="1"/>
</dbReference>
<dbReference type="OrthoDB" id="2020070at2759"/>
<dbReference type="InterPro" id="IPR002048">
    <property type="entry name" value="EF_hand_dom"/>
</dbReference>
<reference evidence="11" key="1">
    <citation type="submission" date="2020-12" db="EMBL/GenBank/DDBJ databases">
        <title>Metabolic potential, ecology and presence of endohyphal bacteria is reflected in genomic diversity of Mucoromycotina.</title>
        <authorList>
            <person name="Muszewska A."/>
            <person name="Okrasinska A."/>
            <person name="Steczkiewicz K."/>
            <person name="Drgas O."/>
            <person name="Orlowska M."/>
            <person name="Perlinska-Lenart U."/>
            <person name="Aleksandrzak-Piekarczyk T."/>
            <person name="Szatraj K."/>
            <person name="Zielenkiewicz U."/>
            <person name="Pilsyk S."/>
            <person name="Malc E."/>
            <person name="Mieczkowski P."/>
            <person name="Kruszewska J.S."/>
            <person name="Biernat P."/>
            <person name="Pawlowska J."/>
        </authorList>
    </citation>
    <scope>NUCLEOTIDE SEQUENCE</scope>
    <source>
        <strain evidence="11">WA0000051536</strain>
    </source>
</reference>
<dbReference type="PROSITE" id="PS50222">
    <property type="entry name" value="EF_HAND_2"/>
    <property type="match status" value="1"/>
</dbReference>
<feature type="compositionally biased region" description="Basic and acidic residues" evidence="5">
    <location>
        <begin position="21"/>
        <end position="31"/>
    </location>
</feature>
<evidence type="ECO:0000259" key="8">
    <source>
        <dbReference type="PROSITE" id="PS50031"/>
    </source>
</evidence>
<feature type="domain" description="WH2" evidence="10">
    <location>
        <begin position="2211"/>
        <end position="2228"/>
    </location>
</feature>
<feature type="compositionally biased region" description="Polar residues" evidence="5">
    <location>
        <begin position="1714"/>
        <end position="1749"/>
    </location>
</feature>
<dbReference type="SUPFAM" id="SSF47473">
    <property type="entry name" value="EF-hand"/>
    <property type="match status" value="2"/>
</dbReference>
<feature type="region of interest" description="Disordered" evidence="5">
    <location>
        <begin position="984"/>
        <end position="1021"/>
    </location>
</feature>
<feature type="compositionally biased region" description="Polar residues" evidence="5">
    <location>
        <begin position="1967"/>
        <end position="1986"/>
    </location>
</feature>
<feature type="compositionally biased region" description="Polar residues" evidence="5">
    <location>
        <begin position="2061"/>
        <end position="2074"/>
    </location>
</feature>
<feature type="compositionally biased region" description="Pro residues" evidence="5">
    <location>
        <begin position="2163"/>
        <end position="2173"/>
    </location>
</feature>
<dbReference type="Gene3D" id="1.10.238.10">
    <property type="entry name" value="EF-hand"/>
    <property type="match status" value="2"/>
</dbReference>
<dbReference type="PROSITE" id="PS50002">
    <property type="entry name" value="SH3"/>
    <property type="match status" value="2"/>
</dbReference>
<dbReference type="SMART" id="SM00027">
    <property type="entry name" value="EH"/>
    <property type="match status" value="2"/>
</dbReference>
<dbReference type="EMBL" id="JAEPRA010000008">
    <property type="protein sequence ID" value="KAG2181662.1"/>
    <property type="molecule type" value="Genomic_DNA"/>
</dbReference>
<organism evidence="11 12">
    <name type="scientific">Umbelopsis vinacea</name>
    <dbReference type="NCBI Taxonomy" id="44442"/>
    <lineage>
        <taxon>Eukaryota</taxon>
        <taxon>Fungi</taxon>
        <taxon>Fungi incertae sedis</taxon>
        <taxon>Mucoromycota</taxon>
        <taxon>Mucoromycotina</taxon>
        <taxon>Umbelopsidomycetes</taxon>
        <taxon>Umbelopsidales</taxon>
        <taxon>Umbelopsidaceae</taxon>
        <taxon>Umbelopsis</taxon>
    </lineage>
</organism>
<accession>A0A8H7PWI3</accession>
<feature type="compositionally biased region" description="Acidic residues" evidence="5">
    <location>
        <begin position="988"/>
        <end position="1004"/>
    </location>
</feature>
<dbReference type="InterPro" id="IPR036028">
    <property type="entry name" value="SH3-like_dom_sf"/>
</dbReference>
<feature type="compositionally biased region" description="Pro residues" evidence="5">
    <location>
        <begin position="2121"/>
        <end position="2131"/>
    </location>
</feature>
<evidence type="ECO:0000256" key="3">
    <source>
        <dbReference type="ARBA" id="ARBA00022443"/>
    </source>
</evidence>
<dbReference type="InterPro" id="IPR000261">
    <property type="entry name" value="EH_dom"/>
</dbReference>
<dbReference type="PROSITE" id="PS51082">
    <property type="entry name" value="WH2"/>
    <property type="match status" value="1"/>
</dbReference>
<dbReference type="Pfam" id="PF00018">
    <property type="entry name" value="SH3_1"/>
    <property type="match status" value="1"/>
</dbReference>
<keyword evidence="6" id="KW-1133">Transmembrane helix</keyword>
<keyword evidence="6" id="KW-0472">Membrane</keyword>
<feature type="domain" description="SH3" evidence="7">
    <location>
        <begin position="2371"/>
        <end position="2435"/>
    </location>
</feature>
<dbReference type="PROSITE" id="PS50031">
    <property type="entry name" value="EH"/>
    <property type="match status" value="1"/>
</dbReference>
<feature type="compositionally biased region" description="Basic and acidic residues" evidence="5">
    <location>
        <begin position="1836"/>
        <end position="1851"/>
    </location>
</feature>
<dbReference type="InterPro" id="IPR003124">
    <property type="entry name" value="WH2_dom"/>
</dbReference>
<dbReference type="SUPFAM" id="SSF50044">
    <property type="entry name" value="SH3-domain"/>
    <property type="match status" value="2"/>
</dbReference>
<keyword evidence="6" id="KW-0812">Transmembrane</keyword>
<feature type="compositionally biased region" description="Basic and acidic residues" evidence="5">
    <location>
        <begin position="1625"/>
        <end position="1635"/>
    </location>
</feature>
<dbReference type="Pfam" id="PF14604">
    <property type="entry name" value="SH3_9"/>
    <property type="match status" value="1"/>
</dbReference>
<dbReference type="PANTHER" id="PTHR33604:SF3">
    <property type="entry name" value="OSJNBA0004B13.7 PROTEIN"/>
    <property type="match status" value="1"/>
</dbReference>
<keyword evidence="12" id="KW-1185">Reference proteome</keyword>
<evidence type="ECO:0000256" key="1">
    <source>
        <dbReference type="ARBA" id="ARBA00015110"/>
    </source>
</evidence>
<feature type="compositionally biased region" description="Polar residues" evidence="5">
    <location>
        <begin position="2297"/>
        <end position="2306"/>
    </location>
</feature>
<name>A0A8H7PWI3_9FUNG</name>
<feature type="domain" description="EF-hand" evidence="9">
    <location>
        <begin position="1327"/>
        <end position="1362"/>
    </location>
</feature>
<feature type="region of interest" description="Disordered" evidence="5">
    <location>
        <begin position="1699"/>
        <end position="2043"/>
    </location>
</feature>
<dbReference type="CDD" id="cd00052">
    <property type="entry name" value="EH"/>
    <property type="match status" value="1"/>
</dbReference>
<feature type="region of interest" description="Disordered" evidence="5">
    <location>
        <begin position="1"/>
        <end position="38"/>
    </location>
</feature>
<evidence type="ECO:0000256" key="4">
    <source>
        <dbReference type="PROSITE-ProRule" id="PRU00192"/>
    </source>
</evidence>
<dbReference type="CDD" id="cd00174">
    <property type="entry name" value="SH3"/>
    <property type="match status" value="1"/>
</dbReference>
<feature type="compositionally biased region" description="Basic and acidic residues" evidence="5">
    <location>
        <begin position="1752"/>
        <end position="1766"/>
    </location>
</feature>
<feature type="compositionally biased region" description="Basic and acidic residues" evidence="5">
    <location>
        <begin position="1858"/>
        <end position="1953"/>
    </location>
</feature>
<comment type="caution">
    <text evidence="11">The sequence shown here is derived from an EMBL/GenBank/DDBJ whole genome shotgun (WGS) entry which is preliminary data.</text>
</comment>
<sequence>MSSRHVTGVHKRTASQPANNIRKEDMEETKLLSKQSPDAASRQSLLKNRWLRLIVIAFAIYMLYTQMFSALSNFSRKYTDPETKITKEILLDSLVTDTNSRPSWIDEMAHKHRLRYPQALQRDSSLGHTNSAIMRLERKRRPKYTNVVHKLVSVTAILAIDSSIDILSQVDAVLAQSVHPEHIWIVADSDVHLPKALTADYLPHYVGFRVFFREHIGERNWISVANLATTDFTWVMTNGVRPGIKYLERLLRLSQTDEYRHALIGTEGAILPFSGNMTTLDVDEMICFPQAIEAGELPNMSVAVDMLTDTWLLRQEWIPIIMAQTTPQLSLVPTGFKISLTLNWAGITTVALPINPIEVAYWGDVREHTRTMHEQGSFSCRQKKEELTFNRHWYQILTRNQHTLVTEIRELSERTDYSVDVAFFISNANELNAITPMMCTFIEKDRSVHLINVGDQSVARMRSGALLKNQKNCHPDHVYDLNPTSPGSDRVFMDQTQIIPMAHALLQLLNPRLVLHPSRNAMWNTLASLDGDVASTFIALPFEDFKHTTWMATLPIEALTKWNSIDIRLIVITNERPDSLARLMRSIGDAHYLGDSVRLTVNMERNVDRVSKMIVDNFEWIHGEKTVRHRIKLAGAMSAFVESWYPSNNNEYAIFLEDKVEVSPLFYSWVKFSILKYRYTDDQDVSKKLFGVSLYSPPGTGLHLEGTKQFNPFEPNNSAIDDIPSPYLLQIPSNLGAVYFPEHWQEFHDYITARLLDKKQLQKIVVPGSRSNAWDSSWKRYFVELMYMRGYVMLYPNFENLKSFSTHLLDNRTTLTNQTELMNETDLLELAEVPLMMEGAIIDELPNNELPNWEDLPVFNLFATPTSMSRIHEEGVKLQMEVSACDPGVAGTIRFDPGDLLCPFPKQYLEAITKVEDKQENLDVQYVTVYVVGPAPTPSAATDDIDHWKDDKLVSENSMINHYDEQAFDSLASVVQDQLEAEGPNFEMGDDEELAPEENFEEEILSPGQWQSGDGASDDEDMLTEPVLEDIDLEELEWTEDDKEDTDDVITDADDDEILDDVNDSSRRARLKVLMNCCYMLERRGLNSHFVLTSVILSGIRLTFITQSDQSKFESLFSRAIAGTGSQNLSGNVFNEKNKADAARNILMRSQIDNHTLAQICTPELTFPEFAVAMYLTSLKLTGKQVPSSLPAKIKEELDVAVATLQSNTPIPAKYQQPMPTGMNFQTPMMTAPTAPPLLPLSVTSGRFGQNGNDKPRVQNNQFANMMMPSNNNSSFSGNQGIAVGGGNGMSSEERQRYYDIFNAWDVTGSGFLPGQKAREIFAQAGLQQNELMKIWALADYDDKGQLDIEEFAIAMHLIFRRMNGLDIPNTLPPELAPMSSTLKKFIVGGSQQRQASPIQANQRSSPVANRGRFERQQSEDNGGYTSNARRRNQNRVQLGSRRYDEDEEDFDEDDEMAEIRNQIADMKGALDILNSSSKTTSKSTGSSYADQRAVEDLKKRIKTTQNDLVRACELDSTLSRYLLSMDESTRLQKEKLDLESKVNYMLDGEIPDLIRQVRSMDNEVRDLKSKLARKRDGSENYESYITPTGPNGKVTESDKIRAKAKAMMMARKIGGAPSSSSSVDMRELDREKQENSALLDSIEQGVNDQRAAARLASDNSSFGSFAYSQDRRRFEQGDDVSYELKRFIEQLADEAPLRKPSLSSSSYSDSYSAGDTYSRSSNVASTNSPTLNTYSSPSLASRSPTASRAKSPAEIKKEAERRVQERLAAFQKSRSPVPAPAAQLARETPKQDNAEELAAQQRLREAQLKAQARLRERDDKKAEATQVDADQLAAEQHEQERLAEEKERARVAAAEQSRLEDERIAEERRKEEQEAELRRSNALEEDRKRIQRMDSEAEERRRLEDREAEELAQRELEEANEKQRLVEQQEAERARIEKDRQEAEMKLQEATKDVVTPAPEDERPSPASNNKNPYASQITSSQPESEASVAKKRESYNPFLMAKPPQEKPAPAAIKEAEDSDSDWDVVDENSSDDETEFPAAGSAKNLASLLFSAMGSKPMASSSTPKSDNSAPSPLIPQGALSSQLASPPTATSVTSPVTQSTIPPPPPAPAPGGAANSIPPPPPPPPAMPGSAAGSDAFVPPPPPPPPPMPGSTPGSDAFIPPPPPPPPAPGASSIAIPPPPPAPSAVPPPPSMPTAPANSQLPTPDAGRNALLSQIQLGAKLKKAKTNDRSKAAIAGRVQGEEPSPAPASSAQTSTPAASSPMAGGGGFMAELQARTGKINAKSAPKPAAVESVNATQPSPSMSPAKLKALRRESTEWFGQMASQQLRQDPVPAFESVTESPAENDTKAGHEESGNEVDERIIDYDLTKEIRCTAIWGYDAQSNNDLSFAQDDIIVSYPLKSGAEPDWGYGQSELTGLKGFFPANYVEPVKDNEDKLNIKAQALWDFDGSGGSGLSFKAGDILTITSKAMGDWWDAELDGQTGIIPSTFVEEI</sequence>
<dbReference type="SMART" id="SM00326">
    <property type="entry name" value="SH3"/>
    <property type="match status" value="2"/>
</dbReference>
<feature type="region of interest" description="Disordered" evidence="5">
    <location>
        <begin position="2057"/>
        <end position="2308"/>
    </location>
</feature>
<protein>
    <recommendedName>
        <fullName evidence="1">Actin cytoskeleton-regulatory complex protein PAN1</fullName>
    </recommendedName>
    <alternativeName>
        <fullName evidence="2">Actin cytoskeleton-regulatory complex protein pan1</fullName>
    </alternativeName>
</protein>